<reference evidence="2 3" key="1">
    <citation type="submission" date="2016-02" db="EMBL/GenBank/DDBJ databases">
        <title>Genome sequence of Halalkalicoccus paucihalophilus DSM 24557.</title>
        <authorList>
            <person name="Poehlein A."/>
            <person name="Daniel R."/>
        </authorList>
    </citation>
    <scope>NUCLEOTIDE SEQUENCE [LARGE SCALE GENOMIC DNA]</scope>
    <source>
        <strain evidence="2 3">DSM 24557</strain>
    </source>
</reference>
<keyword evidence="1" id="KW-0812">Transmembrane</keyword>
<evidence type="ECO:0000313" key="3">
    <source>
        <dbReference type="Proteomes" id="UP000075321"/>
    </source>
</evidence>
<comment type="caution">
    <text evidence="2">The sequence shown here is derived from an EMBL/GenBank/DDBJ whole genome shotgun (WGS) entry which is preliminary data.</text>
</comment>
<proteinExistence type="predicted"/>
<sequence length="91" mass="9336">MSDSPPEDPSLAALLIALHVRRNAAIGLVVGIALATLAYGYRIVLVAPAPGVESSPLLFGVLAVTLAVSAAAFVTLCLTIGSAIRRARRLD</sequence>
<feature type="transmembrane region" description="Helical" evidence="1">
    <location>
        <begin position="57"/>
        <end position="84"/>
    </location>
</feature>
<gene>
    <name evidence="2" type="ORF">HAPAU_26560</name>
</gene>
<organism evidence="2 3">
    <name type="scientific">Halalkalicoccus paucihalophilus</name>
    <dbReference type="NCBI Taxonomy" id="1008153"/>
    <lineage>
        <taxon>Archaea</taxon>
        <taxon>Methanobacteriati</taxon>
        <taxon>Methanobacteriota</taxon>
        <taxon>Stenosarchaea group</taxon>
        <taxon>Halobacteria</taxon>
        <taxon>Halobacteriales</taxon>
        <taxon>Halococcaceae</taxon>
        <taxon>Halalkalicoccus</taxon>
    </lineage>
</organism>
<dbReference type="AlphaFoldDB" id="A0A151ACB5"/>
<dbReference type="EMBL" id="LTAZ01000006">
    <property type="protein sequence ID" value="KYH25269.1"/>
    <property type="molecule type" value="Genomic_DNA"/>
</dbReference>
<dbReference type="Pfam" id="PF24380">
    <property type="entry name" value="DUF7536"/>
    <property type="match status" value="1"/>
</dbReference>
<keyword evidence="1" id="KW-1133">Transmembrane helix</keyword>
<protein>
    <submittedName>
        <fullName evidence="2">Uncharacterized protein</fullName>
    </submittedName>
</protein>
<keyword evidence="1" id="KW-0472">Membrane</keyword>
<name>A0A151ACB5_9EURY</name>
<evidence type="ECO:0000256" key="1">
    <source>
        <dbReference type="SAM" id="Phobius"/>
    </source>
</evidence>
<dbReference type="InterPro" id="IPR055958">
    <property type="entry name" value="DUF7536"/>
</dbReference>
<feature type="transmembrane region" description="Helical" evidence="1">
    <location>
        <begin position="24"/>
        <end position="45"/>
    </location>
</feature>
<accession>A0A151ACB5</accession>
<keyword evidence="3" id="KW-1185">Reference proteome</keyword>
<dbReference type="PATRIC" id="fig|1008153.3.peg.2707"/>
<dbReference type="Proteomes" id="UP000075321">
    <property type="component" value="Unassembled WGS sequence"/>
</dbReference>
<evidence type="ECO:0000313" key="2">
    <source>
        <dbReference type="EMBL" id="KYH25269.1"/>
    </source>
</evidence>
<dbReference type="RefSeq" id="WP_066383309.1">
    <property type="nucleotide sequence ID" value="NZ_LTAZ01000006.1"/>
</dbReference>